<protein>
    <submittedName>
        <fullName evidence="2">Acetyltransferase</fullName>
    </submittedName>
</protein>
<evidence type="ECO:0000259" key="1">
    <source>
        <dbReference type="PROSITE" id="PS51186"/>
    </source>
</evidence>
<evidence type="ECO:0000313" key="2">
    <source>
        <dbReference type="EMBL" id="BCA84633.1"/>
    </source>
</evidence>
<dbReference type="InterPro" id="IPR016181">
    <property type="entry name" value="Acyl_CoA_acyltransferase"/>
</dbReference>
<dbReference type="Pfam" id="PF13673">
    <property type="entry name" value="Acetyltransf_10"/>
    <property type="match status" value="1"/>
</dbReference>
<dbReference type="CDD" id="cd04301">
    <property type="entry name" value="NAT_SF"/>
    <property type="match status" value="1"/>
</dbReference>
<dbReference type="KEGG" id="esg:EsVE80_01560"/>
<dbReference type="RefSeq" id="WP_173102026.1">
    <property type="nucleotide sequence ID" value="NZ_AP022822.1"/>
</dbReference>
<reference evidence="2 3" key="1">
    <citation type="submission" date="2020-02" db="EMBL/GenBank/DDBJ databases">
        <title>Characterization of vanA genotype vancomycin-resistant Enterococcus saigonensis VE80.</title>
        <authorList>
            <person name="Harada T."/>
            <person name="Motooka D."/>
            <person name="Nakamura S."/>
            <person name="Yamamoto Y."/>
            <person name="Kawahara R."/>
            <person name="Kawatsu K."/>
        </authorList>
    </citation>
    <scope>NUCLEOTIDE SEQUENCE [LARGE SCALE GENOMIC DNA]</scope>
    <source>
        <strain evidence="2 3">VE80</strain>
    </source>
</reference>
<dbReference type="EMBL" id="AP022822">
    <property type="protein sequence ID" value="BCA84633.1"/>
    <property type="molecule type" value="Genomic_DNA"/>
</dbReference>
<dbReference type="PROSITE" id="PS51186">
    <property type="entry name" value="GNAT"/>
    <property type="match status" value="1"/>
</dbReference>
<dbReference type="SUPFAM" id="SSF55729">
    <property type="entry name" value="Acyl-CoA N-acyltransferases (Nat)"/>
    <property type="match status" value="1"/>
</dbReference>
<keyword evidence="3" id="KW-1185">Reference proteome</keyword>
<keyword evidence="2" id="KW-0808">Transferase</keyword>
<dbReference type="GO" id="GO:0016747">
    <property type="term" value="F:acyltransferase activity, transferring groups other than amino-acyl groups"/>
    <property type="evidence" value="ECO:0007669"/>
    <property type="project" value="InterPro"/>
</dbReference>
<dbReference type="AlphaFoldDB" id="A0A679I8F9"/>
<name>A0A679I8F9_9ENTE</name>
<accession>A0A679I8F9</accession>
<dbReference type="Proteomes" id="UP000502998">
    <property type="component" value="Chromosome"/>
</dbReference>
<sequence length="146" mass="16776">MEYVVKSFAALTTKEFYQLAKERVAVFVVEQNCPYQEIDEIDEVALHTYFIAEDEQIAAYTRIYEDDDTIHFGRVLVTEKFRGTGLGKQIVAKTIAVIEERFPGKKIVIGAQAYLQDFYASFGFKPISDVYLEDDIPHIDMQLDAF</sequence>
<dbReference type="InterPro" id="IPR000182">
    <property type="entry name" value="GNAT_dom"/>
</dbReference>
<gene>
    <name evidence="2" type="ORF">EsVE80_01560</name>
</gene>
<feature type="domain" description="N-acetyltransferase" evidence="1">
    <location>
        <begin position="6"/>
        <end position="146"/>
    </location>
</feature>
<dbReference type="Gene3D" id="3.40.630.30">
    <property type="match status" value="1"/>
</dbReference>
<organism evidence="2 3">
    <name type="scientific">Enterococcus saigonensis</name>
    <dbReference type="NCBI Taxonomy" id="1805431"/>
    <lineage>
        <taxon>Bacteria</taxon>
        <taxon>Bacillati</taxon>
        <taxon>Bacillota</taxon>
        <taxon>Bacilli</taxon>
        <taxon>Lactobacillales</taxon>
        <taxon>Enterococcaceae</taxon>
        <taxon>Enterococcus</taxon>
    </lineage>
</organism>
<evidence type="ECO:0000313" key="3">
    <source>
        <dbReference type="Proteomes" id="UP000502998"/>
    </source>
</evidence>
<proteinExistence type="predicted"/>